<evidence type="ECO:0000313" key="10">
    <source>
        <dbReference type="Proteomes" id="UP000001203"/>
    </source>
</evidence>
<reference evidence="9 10" key="1">
    <citation type="journal article" date="2008" name="Proc. Natl. Acad. Sci. U.S.A.">
        <title>The genome of Cyanothece 51142, a unicellular diazotrophic cyanobacterium important in the marine nitrogen cycle.</title>
        <authorList>
            <person name="Welsh E.A."/>
            <person name="Liberton M."/>
            <person name="Stoeckel J."/>
            <person name="Loh T."/>
            <person name="Elvitigala T."/>
            <person name="Wang C."/>
            <person name="Wollam A."/>
            <person name="Fulton R.S."/>
            <person name="Clifton S.W."/>
            <person name="Jacobs J.M."/>
            <person name="Aurora R."/>
            <person name="Ghosh B.K."/>
            <person name="Sherman L.A."/>
            <person name="Smith R.D."/>
            <person name="Wilson R.K."/>
            <person name="Pakrasi H.B."/>
        </authorList>
    </citation>
    <scope>NUCLEOTIDE SEQUENCE [LARGE SCALE GENOMIC DNA]</scope>
    <source>
        <strain evidence="10">ATCC 51142 / BH68</strain>
    </source>
</reference>
<evidence type="ECO:0000256" key="3">
    <source>
        <dbReference type="ARBA" id="ARBA00022448"/>
    </source>
</evidence>
<feature type="transmembrane region" description="Helical" evidence="8">
    <location>
        <begin position="208"/>
        <end position="229"/>
    </location>
</feature>
<proteinExistence type="inferred from homology"/>
<accession>B1WS20</accession>
<dbReference type="PRINTS" id="PR00175">
    <property type="entry name" value="NAALASMPORT"/>
</dbReference>
<feature type="transmembrane region" description="Helical" evidence="8">
    <location>
        <begin position="77"/>
        <end position="103"/>
    </location>
</feature>
<comment type="similarity">
    <text evidence="2 8">Belongs to the alanine or glycine:cation symporter (AGCS) (TC 2.A.25) family.</text>
</comment>
<comment type="subcellular location">
    <subcellularLocation>
        <location evidence="1 8">Cell membrane</location>
        <topology evidence="1 8">Multi-pass membrane protein</topology>
    </subcellularLocation>
</comment>
<feature type="transmembrane region" description="Helical" evidence="8">
    <location>
        <begin position="241"/>
        <end position="267"/>
    </location>
</feature>
<organism evidence="9 10">
    <name type="scientific">Crocosphaera subtropica (strain ATCC 51142 / BH68)</name>
    <name type="common">Cyanothece sp. (strain ATCC 51142)</name>
    <dbReference type="NCBI Taxonomy" id="43989"/>
    <lineage>
        <taxon>Bacteria</taxon>
        <taxon>Bacillati</taxon>
        <taxon>Cyanobacteriota</taxon>
        <taxon>Cyanophyceae</taxon>
        <taxon>Oscillatoriophycideae</taxon>
        <taxon>Chroococcales</taxon>
        <taxon>Aphanothecaceae</taxon>
        <taxon>Crocosphaera</taxon>
        <taxon>Crocosphaera subtropica</taxon>
    </lineage>
</organism>
<keyword evidence="3 8" id="KW-0813">Transport</keyword>
<keyword evidence="5 8" id="KW-0812">Transmembrane</keyword>
<protein>
    <submittedName>
        <fullName evidence="9">Na+/alanine symporter</fullName>
    </submittedName>
</protein>
<evidence type="ECO:0000256" key="2">
    <source>
        <dbReference type="ARBA" id="ARBA00009261"/>
    </source>
</evidence>
<dbReference type="EMBL" id="CP000806">
    <property type="protein sequence ID" value="ACB50214.1"/>
    <property type="molecule type" value="Genomic_DNA"/>
</dbReference>
<evidence type="ECO:0000256" key="6">
    <source>
        <dbReference type="ARBA" id="ARBA00022989"/>
    </source>
</evidence>
<dbReference type="NCBIfam" id="TIGR00835">
    <property type="entry name" value="agcS"/>
    <property type="match status" value="1"/>
</dbReference>
<dbReference type="InterPro" id="IPR001463">
    <property type="entry name" value="Na/Ala_symport"/>
</dbReference>
<dbReference type="HOGENOM" id="CLU_024867_1_1_3"/>
<keyword evidence="4 8" id="KW-1003">Cell membrane</keyword>
<feature type="transmembrane region" description="Helical" evidence="8">
    <location>
        <begin position="436"/>
        <end position="459"/>
    </location>
</feature>
<feature type="transmembrane region" description="Helical" evidence="8">
    <location>
        <begin position="33"/>
        <end position="56"/>
    </location>
</feature>
<dbReference type="Pfam" id="PF01235">
    <property type="entry name" value="Na_Ala_symp"/>
    <property type="match status" value="1"/>
</dbReference>
<dbReference type="PANTHER" id="PTHR30330">
    <property type="entry name" value="AGSS FAMILY TRANSPORTER, SODIUM-ALANINE"/>
    <property type="match status" value="1"/>
</dbReference>
<sequence>MTQFLDNIDRLFSSLVTLIERVLFFEVGHFPVIILWLLIGGIFFTLRMGFINIIGFKHAVKIALGFYDQLDNIKGEVSSFQALATALSASIGLGNIAGVAIAIQMGGPGAVFWMTVAGFLGMSNKFVECTLGVKYRIVNPDGTIIGGPMYYLSQGLAELGKEKLGKALAIFYGMAGLGAAIGGGNMFQANQSFAALAVVVPGVKNYDWLYGLALALLVGLVIIGGISRIGVITSKLVPITVFFYLLGCSWVLVANFTAIPAAFGLMFRDAFSTSGMEGGLIGILVQGIRRSAFSNGAGLGSAAIAHAVAKTKEPIQEGIVSILEPFIDTIVICNVTALVIITTGMYGESVGDNISGSTLAAMAFGQVIDWFPFVLVGIICLFGFSTMITWCYYGEQCWAYVFGQPSSIVFKLLFLTCIFIGSVVSLGAVVDFSDMMLLTLAIPNLLGCILLSGKVASLLKAYWEKSAIF</sequence>
<dbReference type="PANTHER" id="PTHR30330:SF3">
    <property type="entry name" value="TRANSCRIPTIONAL REGULATOR, LRP FAMILY"/>
    <property type="match status" value="1"/>
</dbReference>
<evidence type="ECO:0000256" key="8">
    <source>
        <dbReference type="RuleBase" id="RU363064"/>
    </source>
</evidence>
<evidence type="ECO:0000256" key="5">
    <source>
        <dbReference type="ARBA" id="ARBA00022692"/>
    </source>
</evidence>
<evidence type="ECO:0000256" key="7">
    <source>
        <dbReference type="ARBA" id="ARBA00023136"/>
    </source>
</evidence>
<dbReference type="RefSeq" id="WP_009546096.1">
    <property type="nucleotide sequence ID" value="NC_010546.1"/>
</dbReference>
<keyword evidence="7 8" id="KW-0472">Membrane</keyword>
<evidence type="ECO:0000256" key="4">
    <source>
        <dbReference type="ARBA" id="ARBA00022475"/>
    </source>
</evidence>
<keyword evidence="8" id="KW-0769">Symport</keyword>
<dbReference type="STRING" id="43989.cce_0863"/>
<feature type="transmembrane region" description="Helical" evidence="8">
    <location>
        <begin position="109"/>
        <end position="127"/>
    </location>
</feature>
<name>B1WS20_CROS5</name>
<dbReference type="eggNOG" id="COG1115">
    <property type="taxonomic scope" value="Bacteria"/>
</dbReference>
<keyword evidence="6 8" id="KW-1133">Transmembrane helix</keyword>
<dbReference type="Proteomes" id="UP000001203">
    <property type="component" value="Chromosome circular"/>
</dbReference>
<gene>
    <name evidence="9" type="ordered locus">cce_0863</name>
</gene>
<keyword evidence="10" id="KW-1185">Reference proteome</keyword>
<dbReference type="OrthoDB" id="9804874at2"/>
<feature type="transmembrane region" description="Helical" evidence="8">
    <location>
        <begin position="412"/>
        <end position="430"/>
    </location>
</feature>
<feature type="transmembrane region" description="Helical" evidence="8">
    <location>
        <begin position="370"/>
        <end position="392"/>
    </location>
</feature>
<feature type="transmembrane region" description="Helical" evidence="8">
    <location>
        <begin position="169"/>
        <end position="188"/>
    </location>
</feature>
<dbReference type="AlphaFoldDB" id="B1WS20"/>
<dbReference type="GO" id="GO:0005283">
    <property type="term" value="F:amino acid:sodium symporter activity"/>
    <property type="evidence" value="ECO:0007669"/>
    <property type="project" value="InterPro"/>
</dbReference>
<evidence type="ECO:0000313" key="9">
    <source>
        <dbReference type="EMBL" id="ACB50214.1"/>
    </source>
</evidence>
<dbReference type="KEGG" id="cyt:cce_0863"/>
<dbReference type="GO" id="GO:0005886">
    <property type="term" value="C:plasma membrane"/>
    <property type="evidence" value="ECO:0007669"/>
    <property type="project" value="UniProtKB-SubCell"/>
</dbReference>
<evidence type="ECO:0000256" key="1">
    <source>
        <dbReference type="ARBA" id="ARBA00004651"/>
    </source>
</evidence>